<dbReference type="GO" id="GO:0032259">
    <property type="term" value="P:methylation"/>
    <property type="evidence" value="ECO:0007669"/>
    <property type="project" value="UniProtKB-KW"/>
</dbReference>
<comment type="caution">
    <text evidence="3">The sequence shown here is derived from an EMBL/GenBank/DDBJ whole genome shotgun (WGS) entry which is preliminary data.</text>
</comment>
<dbReference type="RefSeq" id="WP_149266929.1">
    <property type="nucleotide sequence ID" value="NZ_VFJB01000007.1"/>
</dbReference>
<keyword evidence="1" id="KW-1133">Transmembrane helix</keyword>
<dbReference type="InterPro" id="IPR046076">
    <property type="entry name" value="DUF6094"/>
</dbReference>
<feature type="transmembrane region" description="Helical" evidence="1">
    <location>
        <begin position="129"/>
        <end position="148"/>
    </location>
</feature>
<organism evidence="3 4">
    <name type="scientific">Deferribacter autotrophicus</name>
    <dbReference type="NCBI Taxonomy" id="500465"/>
    <lineage>
        <taxon>Bacteria</taxon>
        <taxon>Pseudomonadati</taxon>
        <taxon>Deferribacterota</taxon>
        <taxon>Deferribacteres</taxon>
        <taxon>Deferribacterales</taxon>
        <taxon>Deferribacteraceae</taxon>
        <taxon>Deferribacter</taxon>
    </lineage>
</organism>
<dbReference type="CDD" id="cd02440">
    <property type="entry name" value="AdoMet_MTases"/>
    <property type="match status" value="1"/>
</dbReference>
<reference evidence="3 4" key="1">
    <citation type="submission" date="2019-06" db="EMBL/GenBank/DDBJ databases">
        <title>Genomic insights into carbon and energy metabolism of Deferribacter autotrophicus revealed new metabolic traits in the phylum Deferribacteres.</title>
        <authorList>
            <person name="Slobodkin A.I."/>
            <person name="Slobodkina G.B."/>
            <person name="Allioux M."/>
            <person name="Alain K."/>
            <person name="Jebbar M."/>
            <person name="Shadrin V."/>
            <person name="Kublanov I.V."/>
            <person name="Toshchakov S.V."/>
            <person name="Bonch-Osmolovskaya E.A."/>
        </authorList>
    </citation>
    <scope>NUCLEOTIDE SEQUENCE [LARGE SCALE GENOMIC DNA]</scope>
    <source>
        <strain evidence="3 4">SL50</strain>
    </source>
</reference>
<accession>A0A5A8F2F4</accession>
<dbReference type="OrthoDB" id="1843260at2"/>
<evidence type="ECO:0000313" key="4">
    <source>
        <dbReference type="Proteomes" id="UP000322876"/>
    </source>
</evidence>
<keyword evidence="4" id="KW-1185">Reference proteome</keyword>
<dbReference type="PRINTS" id="PR00507">
    <property type="entry name" value="N12N6MTFRASE"/>
</dbReference>
<evidence type="ECO:0000256" key="1">
    <source>
        <dbReference type="SAM" id="Phobius"/>
    </source>
</evidence>
<dbReference type="PROSITE" id="PS00092">
    <property type="entry name" value="N6_MTASE"/>
    <property type="match status" value="1"/>
</dbReference>
<dbReference type="InterPro" id="IPR002052">
    <property type="entry name" value="DNA_methylase_N6_adenine_CS"/>
</dbReference>
<gene>
    <name evidence="3" type="ORF">FHQ18_09400</name>
</gene>
<keyword evidence="3" id="KW-0808">Transferase</keyword>
<keyword evidence="1" id="KW-0472">Membrane</keyword>
<sequence>MARLESQKKMGYYPTPKEVVEQIRELLSFSAGARCLDTCCGTGEALATLTKNAPVRTYGVELDKERAITARQKLYKVLNCDALYETRITNNAFDLLFLNPPYDWDVKENETENSEKTEKKFLQFHLRYLNTKGVIIYVIPFLSLKYTYRFFLRMKNLRVLAFPEELYKQFKQIVIIGKSTPFADKELINNNRNMLKNIINMVDSERAYETLWTTESILTSDYRPLYEVEANTVELKTFSSTRIDPEDAIEQLKNSVVYTEFNKLTKIQKVEEIRPLAMLRNGHLAMLLASGIMNGRLKNNKYDLIVKGSIKSYMEKTDSDYDEEKASLVEKSVKKYQIVVRSLDLKKLRFIEIK</sequence>
<dbReference type="SUPFAM" id="SSF53335">
    <property type="entry name" value="S-adenosyl-L-methionine-dependent methyltransferases"/>
    <property type="match status" value="1"/>
</dbReference>
<keyword evidence="1" id="KW-0812">Transmembrane</keyword>
<evidence type="ECO:0000313" key="3">
    <source>
        <dbReference type="EMBL" id="KAA0257548.1"/>
    </source>
</evidence>
<keyword evidence="3" id="KW-0489">Methyltransferase</keyword>
<evidence type="ECO:0000259" key="2">
    <source>
        <dbReference type="Pfam" id="PF19587"/>
    </source>
</evidence>
<dbReference type="GO" id="GO:0003676">
    <property type="term" value="F:nucleic acid binding"/>
    <property type="evidence" value="ECO:0007669"/>
    <property type="project" value="InterPro"/>
</dbReference>
<dbReference type="EMBL" id="VFJB01000007">
    <property type="protein sequence ID" value="KAA0257548.1"/>
    <property type="molecule type" value="Genomic_DNA"/>
</dbReference>
<dbReference type="InterPro" id="IPR029063">
    <property type="entry name" value="SAM-dependent_MTases_sf"/>
</dbReference>
<dbReference type="Proteomes" id="UP000322876">
    <property type="component" value="Unassembled WGS sequence"/>
</dbReference>
<dbReference type="AlphaFoldDB" id="A0A5A8F2F4"/>
<dbReference type="Gene3D" id="3.40.50.150">
    <property type="entry name" value="Vaccinia Virus protein VP39"/>
    <property type="match status" value="1"/>
</dbReference>
<dbReference type="GO" id="GO:0008168">
    <property type="term" value="F:methyltransferase activity"/>
    <property type="evidence" value="ECO:0007669"/>
    <property type="project" value="UniProtKB-KW"/>
</dbReference>
<protein>
    <submittedName>
        <fullName evidence="3">Class I SAM-dependent methyltransferase</fullName>
    </submittedName>
</protein>
<proteinExistence type="predicted"/>
<name>A0A5A8F2F4_9BACT</name>
<dbReference type="Pfam" id="PF19587">
    <property type="entry name" value="DUF6094"/>
    <property type="match status" value="1"/>
</dbReference>
<feature type="domain" description="DUF6094" evidence="2">
    <location>
        <begin position="2"/>
        <end position="179"/>
    </location>
</feature>